<keyword evidence="1" id="KW-0812">Transmembrane</keyword>
<sequence length="166" mass="19136">MQKIHQVEKIEHTLELDEKLSHQQKGWNVQRVCGILILIVVVLTALGLFGNGLLSKRQLANGGTALRYDRFLRYEKETTITWQLSRRDEIEILIPMRYLDAFKIEKIIPESYESRIVNGNVSYTFTVAGAGETAIYFYLNPQKAGSVADTWRVNDQAFEITHFIYP</sequence>
<organism evidence="2 3">
    <name type="scientific">Parapedobacter luteus</name>
    <dbReference type="NCBI Taxonomy" id="623280"/>
    <lineage>
        <taxon>Bacteria</taxon>
        <taxon>Pseudomonadati</taxon>
        <taxon>Bacteroidota</taxon>
        <taxon>Sphingobacteriia</taxon>
        <taxon>Sphingobacteriales</taxon>
        <taxon>Sphingobacteriaceae</taxon>
        <taxon>Parapedobacter</taxon>
    </lineage>
</organism>
<accession>A0A1T5DCG4</accession>
<evidence type="ECO:0000256" key="1">
    <source>
        <dbReference type="SAM" id="Phobius"/>
    </source>
</evidence>
<dbReference type="RefSeq" id="WP_079717390.1">
    <property type="nucleotide sequence ID" value="NZ_FUYS01000006.1"/>
</dbReference>
<protein>
    <recommendedName>
        <fullName evidence="4">FixH protein</fullName>
    </recommendedName>
</protein>
<keyword evidence="1" id="KW-1133">Transmembrane helix</keyword>
<keyword evidence="1" id="KW-0472">Membrane</keyword>
<dbReference type="EMBL" id="FUYS01000006">
    <property type="protein sequence ID" value="SKB69442.1"/>
    <property type="molecule type" value="Genomic_DNA"/>
</dbReference>
<keyword evidence="3" id="KW-1185">Reference proteome</keyword>
<evidence type="ECO:0000313" key="3">
    <source>
        <dbReference type="Proteomes" id="UP000190541"/>
    </source>
</evidence>
<dbReference type="AlphaFoldDB" id="A0A1T5DCG4"/>
<feature type="transmembrane region" description="Helical" evidence="1">
    <location>
        <begin position="29"/>
        <end position="49"/>
    </location>
</feature>
<evidence type="ECO:0000313" key="2">
    <source>
        <dbReference type="EMBL" id="SKB69442.1"/>
    </source>
</evidence>
<gene>
    <name evidence="2" type="ORF">SAMN05660226_02713</name>
</gene>
<dbReference type="STRING" id="623280.SAMN05660226_02713"/>
<evidence type="ECO:0008006" key="4">
    <source>
        <dbReference type="Google" id="ProtNLM"/>
    </source>
</evidence>
<dbReference type="Proteomes" id="UP000190541">
    <property type="component" value="Unassembled WGS sequence"/>
</dbReference>
<proteinExistence type="predicted"/>
<name>A0A1T5DCG4_9SPHI</name>
<reference evidence="2 3" key="1">
    <citation type="submission" date="2017-02" db="EMBL/GenBank/DDBJ databases">
        <authorList>
            <person name="Peterson S.W."/>
        </authorList>
    </citation>
    <scope>NUCLEOTIDE SEQUENCE [LARGE SCALE GENOMIC DNA]</scope>
    <source>
        <strain evidence="2 3">DSM 22899</strain>
    </source>
</reference>
<dbReference type="OrthoDB" id="666360at2"/>